<evidence type="ECO:0000256" key="7">
    <source>
        <dbReference type="ARBA" id="ARBA00022989"/>
    </source>
</evidence>
<reference evidence="10" key="1">
    <citation type="journal article" date="2015" name="Antimicrob. Agents Chemother.">
        <title>A Plasmid Bearing the blaCTX-M-15 Gene and Phage P1-Like Sequences from a Sequence Type 11 Klebsiella pneumoniae Isolate.</title>
        <authorList>
            <person name="Shin J."/>
            <person name="Ko K.S."/>
        </authorList>
    </citation>
    <scope>NUCLEOTIDE SEQUENCE</scope>
    <source>
        <strain evidence="10">ST11</strain>
        <plasmid evidence="10">pKP12226</plasmid>
    </source>
</reference>
<comment type="similarity">
    <text evidence="2">Belongs to the Hok/Gef family.</text>
</comment>
<accession>A0A0D3RMW4</accession>
<evidence type="ECO:0000256" key="6">
    <source>
        <dbReference type="ARBA" id="ARBA00022692"/>
    </source>
</evidence>
<keyword evidence="10" id="KW-0614">Plasmid</keyword>
<evidence type="ECO:0000313" key="10">
    <source>
        <dbReference type="EMBL" id="AJS10162.1"/>
    </source>
</evidence>
<organism evidence="10">
    <name type="scientific">Klebsiella pneumoniae</name>
    <dbReference type="NCBI Taxonomy" id="573"/>
    <lineage>
        <taxon>Bacteria</taxon>
        <taxon>Pseudomonadati</taxon>
        <taxon>Pseudomonadota</taxon>
        <taxon>Gammaproteobacteria</taxon>
        <taxon>Enterobacterales</taxon>
        <taxon>Enterobacteriaceae</taxon>
        <taxon>Klebsiella/Raoultella group</taxon>
        <taxon>Klebsiella</taxon>
        <taxon>Klebsiella pneumoniae complex</taxon>
    </lineage>
</organism>
<feature type="transmembrane region" description="Helical" evidence="9">
    <location>
        <begin position="58"/>
        <end position="77"/>
    </location>
</feature>
<evidence type="ECO:0000256" key="9">
    <source>
        <dbReference type="SAM" id="Phobius"/>
    </source>
</evidence>
<dbReference type="Pfam" id="PF01848">
    <property type="entry name" value="HOK_GEF"/>
    <property type="match status" value="1"/>
</dbReference>
<keyword evidence="7 9" id="KW-1133">Transmembrane helix</keyword>
<dbReference type="GO" id="GO:0005886">
    <property type="term" value="C:plasma membrane"/>
    <property type="evidence" value="ECO:0007669"/>
    <property type="project" value="UniProtKB-SubCell"/>
</dbReference>
<proteinExistence type="inferred from homology"/>
<gene>
    <name evidence="10" type="primary">srnB</name>
</gene>
<evidence type="ECO:0000256" key="2">
    <source>
        <dbReference type="ARBA" id="ARBA00008629"/>
    </source>
</evidence>
<keyword evidence="8 9" id="KW-0472">Membrane</keyword>
<keyword evidence="4" id="KW-0997">Cell inner membrane</keyword>
<dbReference type="InterPro" id="IPR000021">
    <property type="entry name" value="Hok/gef_toxin"/>
</dbReference>
<dbReference type="PROSITE" id="PS00556">
    <property type="entry name" value="HOK_GEF"/>
    <property type="match status" value="1"/>
</dbReference>
<dbReference type="InterPro" id="IPR018084">
    <property type="entry name" value="Hok/gef_toxin_CS"/>
</dbReference>
<protein>
    <submittedName>
        <fullName evidence="10">SrnB</fullName>
    </submittedName>
</protein>
<comment type="subcellular location">
    <subcellularLocation>
        <location evidence="1">Cell inner membrane</location>
        <topology evidence="1">Single-pass membrane protein</topology>
    </subcellularLocation>
</comment>
<keyword evidence="5" id="KW-1277">Toxin-antitoxin system</keyword>
<dbReference type="EMBL" id="KP453775">
    <property type="protein sequence ID" value="AJS10162.1"/>
    <property type="molecule type" value="Genomic_DNA"/>
</dbReference>
<evidence type="ECO:0000256" key="3">
    <source>
        <dbReference type="ARBA" id="ARBA00022475"/>
    </source>
</evidence>
<geneLocation type="plasmid" evidence="10">
    <name>pKP12226</name>
</geneLocation>
<evidence type="ECO:0000256" key="5">
    <source>
        <dbReference type="ARBA" id="ARBA00022649"/>
    </source>
</evidence>
<keyword evidence="3" id="KW-1003">Cell membrane</keyword>
<keyword evidence="6 9" id="KW-0812">Transmembrane</keyword>
<evidence type="ECO:0000256" key="4">
    <source>
        <dbReference type="ARBA" id="ARBA00022519"/>
    </source>
</evidence>
<evidence type="ECO:0000256" key="1">
    <source>
        <dbReference type="ARBA" id="ARBA00004377"/>
    </source>
</evidence>
<name>A0A0D3RMW4_KLEPN</name>
<dbReference type="AlphaFoldDB" id="A0A0D3RMW4"/>
<sequence length="103" mass="11778">MVLSRRVSEPFWFRQDAGTRNAKTPLVNPLTREVCMKYLNTTDCSLFLAGRSKFMTKYALIGLLAVCATVLCFSLIFRERLCELNIHRGNTVVQVTLAYEARK</sequence>
<dbReference type="PRINTS" id="PR00281">
    <property type="entry name" value="HOKGEFTOXIC"/>
</dbReference>
<evidence type="ECO:0000256" key="8">
    <source>
        <dbReference type="ARBA" id="ARBA00023136"/>
    </source>
</evidence>